<accession>A0A4Y2UKQ6</accession>
<evidence type="ECO:0000313" key="3">
    <source>
        <dbReference type="Proteomes" id="UP000499080"/>
    </source>
</evidence>
<dbReference type="Proteomes" id="UP000499080">
    <property type="component" value="Unassembled WGS sequence"/>
</dbReference>
<evidence type="ECO:0000256" key="1">
    <source>
        <dbReference type="SAM" id="MobiDB-lite"/>
    </source>
</evidence>
<feature type="region of interest" description="Disordered" evidence="1">
    <location>
        <begin position="31"/>
        <end position="88"/>
    </location>
</feature>
<dbReference type="AlphaFoldDB" id="A0A4Y2UKQ6"/>
<feature type="compositionally biased region" description="Basic and acidic residues" evidence="1">
    <location>
        <begin position="31"/>
        <end position="43"/>
    </location>
</feature>
<proteinExistence type="predicted"/>
<sequence length="88" mass="10249">MKREENIGRDQYRYEAVSVLQEYYVAVMEELSTKRPDEDKSDASDLNGEETEYSSCETDSEIDAKDNPVHKEKRNSDKNVCTTYPFNL</sequence>
<dbReference type="EMBL" id="BGPR01036800">
    <property type="protein sequence ID" value="GBO12147.1"/>
    <property type="molecule type" value="Genomic_DNA"/>
</dbReference>
<reference evidence="2 3" key="1">
    <citation type="journal article" date="2019" name="Sci. Rep.">
        <title>Orb-weaving spider Araneus ventricosus genome elucidates the spidroin gene catalogue.</title>
        <authorList>
            <person name="Kono N."/>
            <person name="Nakamura H."/>
            <person name="Ohtoshi R."/>
            <person name="Moran D.A.P."/>
            <person name="Shinohara A."/>
            <person name="Yoshida Y."/>
            <person name="Fujiwara M."/>
            <person name="Mori M."/>
            <person name="Tomita M."/>
            <person name="Arakawa K."/>
        </authorList>
    </citation>
    <scope>NUCLEOTIDE SEQUENCE [LARGE SCALE GENOMIC DNA]</scope>
</reference>
<comment type="caution">
    <text evidence="2">The sequence shown here is derived from an EMBL/GenBank/DDBJ whole genome shotgun (WGS) entry which is preliminary data.</text>
</comment>
<feature type="compositionally biased region" description="Polar residues" evidence="1">
    <location>
        <begin position="78"/>
        <end position="88"/>
    </location>
</feature>
<evidence type="ECO:0000313" key="2">
    <source>
        <dbReference type="EMBL" id="GBO12147.1"/>
    </source>
</evidence>
<keyword evidence="3" id="KW-1185">Reference proteome</keyword>
<feature type="compositionally biased region" description="Basic and acidic residues" evidence="1">
    <location>
        <begin position="62"/>
        <end position="77"/>
    </location>
</feature>
<protein>
    <submittedName>
        <fullName evidence="2">Uncharacterized protein</fullName>
    </submittedName>
</protein>
<organism evidence="2 3">
    <name type="scientific">Araneus ventricosus</name>
    <name type="common">Orbweaver spider</name>
    <name type="synonym">Epeira ventricosa</name>
    <dbReference type="NCBI Taxonomy" id="182803"/>
    <lineage>
        <taxon>Eukaryota</taxon>
        <taxon>Metazoa</taxon>
        <taxon>Ecdysozoa</taxon>
        <taxon>Arthropoda</taxon>
        <taxon>Chelicerata</taxon>
        <taxon>Arachnida</taxon>
        <taxon>Araneae</taxon>
        <taxon>Araneomorphae</taxon>
        <taxon>Entelegynae</taxon>
        <taxon>Araneoidea</taxon>
        <taxon>Araneidae</taxon>
        <taxon>Araneus</taxon>
    </lineage>
</organism>
<name>A0A4Y2UKQ6_ARAVE</name>
<gene>
    <name evidence="2" type="ORF">AVEN_216202_1</name>
</gene>